<name>A0A4Q5LEX6_9BACT</name>
<gene>
    <name evidence="2" type="ORF">EWM57_02890</name>
</gene>
<evidence type="ECO:0000259" key="1">
    <source>
        <dbReference type="Pfam" id="PF05118"/>
    </source>
</evidence>
<dbReference type="Proteomes" id="UP000294155">
    <property type="component" value="Unassembled WGS sequence"/>
</dbReference>
<dbReference type="AlphaFoldDB" id="A0A4Q5LEX6"/>
<dbReference type="InterPro" id="IPR027443">
    <property type="entry name" value="IPNS-like_sf"/>
</dbReference>
<sequence length="240" mass="27666">MIKYIRFDQQFDAARLQQELTQLEAAQWYDHYNRQGYEGSWSTLQLRAPHGRPDNNVAAFAGTSAPSLTYQDTPLLAQCPYIREVLDFFRIEKTSVRLMKLEAGAVIKPHHDHDLNFEQGEVRLHVPVTTNPQLKFYLEQERLVMQEGSCWYLNLARQHSVRNDGPTDRVHLVIDGLVNDWLRQYIHDPRHHTVTMPDPSPNARFSPADQLRMIDQLRQLGTATADKLADEMQAALPPAI</sequence>
<reference evidence="2 3" key="1">
    <citation type="submission" date="2019-02" db="EMBL/GenBank/DDBJ databases">
        <title>Bacterial novel species isolated from soil.</title>
        <authorList>
            <person name="Jung H.-Y."/>
        </authorList>
    </citation>
    <scope>NUCLEOTIDE SEQUENCE [LARGE SCALE GENOMIC DNA]</scope>
    <source>
        <strain evidence="2 3">1-3-3-3</strain>
    </source>
</reference>
<dbReference type="Pfam" id="PF05118">
    <property type="entry name" value="Asp_Arg_Hydrox"/>
    <property type="match status" value="1"/>
</dbReference>
<dbReference type="SUPFAM" id="SSF51197">
    <property type="entry name" value="Clavaminate synthase-like"/>
    <property type="match status" value="1"/>
</dbReference>
<protein>
    <submittedName>
        <fullName evidence="2">Aspartyl/asparaginyl beta-hydroxylase domain-containing protein</fullName>
    </submittedName>
</protein>
<evidence type="ECO:0000313" key="2">
    <source>
        <dbReference type="EMBL" id="RYU83249.1"/>
    </source>
</evidence>
<dbReference type="RefSeq" id="WP_129919629.1">
    <property type="nucleotide sequence ID" value="NZ_SEWE01000004.1"/>
</dbReference>
<dbReference type="OrthoDB" id="1441538at2"/>
<feature type="domain" description="Aspartyl/asparaginy/proline hydroxylase" evidence="1">
    <location>
        <begin position="14"/>
        <end position="175"/>
    </location>
</feature>
<proteinExistence type="predicted"/>
<keyword evidence="3" id="KW-1185">Reference proteome</keyword>
<evidence type="ECO:0000313" key="3">
    <source>
        <dbReference type="Proteomes" id="UP000294155"/>
    </source>
</evidence>
<accession>A0A4Q5LEX6</accession>
<dbReference type="EMBL" id="SEWE01000004">
    <property type="protein sequence ID" value="RYU83249.1"/>
    <property type="molecule type" value="Genomic_DNA"/>
</dbReference>
<comment type="caution">
    <text evidence="2">The sequence shown here is derived from an EMBL/GenBank/DDBJ whole genome shotgun (WGS) entry which is preliminary data.</text>
</comment>
<organism evidence="2 3">
    <name type="scientific">Hymenobacter persicinus</name>
    <dbReference type="NCBI Taxonomy" id="2025506"/>
    <lineage>
        <taxon>Bacteria</taxon>
        <taxon>Pseudomonadati</taxon>
        <taxon>Bacteroidota</taxon>
        <taxon>Cytophagia</taxon>
        <taxon>Cytophagales</taxon>
        <taxon>Hymenobacteraceae</taxon>
        <taxon>Hymenobacter</taxon>
    </lineage>
</organism>
<dbReference type="Gene3D" id="2.60.120.330">
    <property type="entry name" value="B-lactam Antibiotic, Isopenicillin N Synthase, Chain"/>
    <property type="match status" value="1"/>
</dbReference>
<dbReference type="InterPro" id="IPR007803">
    <property type="entry name" value="Asp/Arg/Pro-Hydrxlase"/>
</dbReference>